<dbReference type="GO" id="GO:0003677">
    <property type="term" value="F:DNA binding"/>
    <property type="evidence" value="ECO:0007669"/>
    <property type="project" value="UniProtKB-KW"/>
</dbReference>
<dbReference type="Gene3D" id="4.10.240.10">
    <property type="entry name" value="Zn(2)-C6 fungal-type DNA-binding domain"/>
    <property type="match status" value="1"/>
</dbReference>
<keyword evidence="3" id="KW-0238">DNA-binding</keyword>
<gene>
    <name evidence="7" type="ORF">BO88DRAFT_34731</name>
</gene>
<dbReference type="OrthoDB" id="4937900at2759"/>
<dbReference type="CDD" id="cd00067">
    <property type="entry name" value="GAL4"/>
    <property type="match status" value="1"/>
</dbReference>
<keyword evidence="8" id="KW-1185">Reference proteome</keyword>
<evidence type="ECO:0000259" key="6">
    <source>
        <dbReference type="Pfam" id="PF00172"/>
    </source>
</evidence>
<dbReference type="GO" id="GO:0008270">
    <property type="term" value="F:zinc ion binding"/>
    <property type="evidence" value="ECO:0007669"/>
    <property type="project" value="InterPro"/>
</dbReference>
<comment type="subcellular location">
    <subcellularLocation>
        <location evidence="1">Nucleus</location>
    </subcellularLocation>
</comment>
<dbReference type="Pfam" id="PF11951">
    <property type="entry name" value="Fungal_trans_2"/>
    <property type="match status" value="1"/>
</dbReference>
<evidence type="ECO:0000256" key="2">
    <source>
        <dbReference type="ARBA" id="ARBA00023015"/>
    </source>
</evidence>
<name>A0A319BC09_ASPVC</name>
<protein>
    <submittedName>
        <fullName evidence="7">Fungal Zn binuclear cluster domain-containing protein</fullName>
    </submittedName>
</protein>
<dbReference type="InterPro" id="IPR001138">
    <property type="entry name" value="Zn2Cys6_DnaBD"/>
</dbReference>
<accession>A0A319BC09</accession>
<dbReference type="SUPFAM" id="SSF57701">
    <property type="entry name" value="Zn2/Cys6 DNA-binding domain"/>
    <property type="match status" value="1"/>
</dbReference>
<keyword evidence="4" id="KW-0804">Transcription</keyword>
<dbReference type="GO" id="GO:0005634">
    <property type="term" value="C:nucleus"/>
    <property type="evidence" value="ECO:0007669"/>
    <property type="project" value="UniProtKB-SubCell"/>
</dbReference>
<dbReference type="GO" id="GO:0009893">
    <property type="term" value="P:positive regulation of metabolic process"/>
    <property type="evidence" value="ECO:0007669"/>
    <property type="project" value="UniProtKB-ARBA"/>
</dbReference>
<dbReference type="RefSeq" id="XP_025563258.1">
    <property type="nucleotide sequence ID" value="XM_025703373.1"/>
</dbReference>
<keyword evidence="5" id="KW-0539">Nucleus</keyword>
<organism evidence="7 8">
    <name type="scientific">Aspergillus vadensis (strain CBS 113365 / IMI 142717 / IBT 24658)</name>
    <dbReference type="NCBI Taxonomy" id="1448311"/>
    <lineage>
        <taxon>Eukaryota</taxon>
        <taxon>Fungi</taxon>
        <taxon>Dikarya</taxon>
        <taxon>Ascomycota</taxon>
        <taxon>Pezizomycotina</taxon>
        <taxon>Eurotiomycetes</taxon>
        <taxon>Eurotiomycetidae</taxon>
        <taxon>Eurotiales</taxon>
        <taxon>Aspergillaceae</taxon>
        <taxon>Aspergillus</taxon>
        <taxon>Aspergillus subgen. Circumdati</taxon>
    </lineage>
</organism>
<evidence type="ECO:0000256" key="3">
    <source>
        <dbReference type="ARBA" id="ARBA00023125"/>
    </source>
</evidence>
<dbReference type="PANTHER" id="PTHR37534">
    <property type="entry name" value="TRANSCRIPTIONAL ACTIVATOR PROTEIN UGA3"/>
    <property type="match status" value="1"/>
</dbReference>
<dbReference type="InterPro" id="IPR021858">
    <property type="entry name" value="Fun_TF"/>
</dbReference>
<proteinExistence type="predicted"/>
<dbReference type="GeneID" id="37207965"/>
<evidence type="ECO:0000256" key="4">
    <source>
        <dbReference type="ARBA" id="ARBA00023163"/>
    </source>
</evidence>
<dbReference type="GO" id="GO:0000981">
    <property type="term" value="F:DNA-binding transcription factor activity, RNA polymerase II-specific"/>
    <property type="evidence" value="ECO:0007669"/>
    <property type="project" value="InterPro"/>
</dbReference>
<sequence length="463" mass="51698">MLKSALVHQPYIGRKRRKKCDETHPQCSACIRNSLDCKWPSEDNQPPDGRSRHSRGTKAIMRTVASSGVSLMQLPPLIMMPAPFSSSECTYLYRYFASTILPRFVQRNSVDKTHMLRLAPQFSPLFGAMVAVAGMQLPTKDRWPAHLALQSYLHAIHAIQMSLTDITKAGCDDRILATVSLLACFESCRSDAIPTVTPHVQAAGLLLTQRRPCEYRTKAAATFDRICVESFLYQACLMMIFDPSLDALPEDRKQLGLPLYFDKPTSPASASEQTILQASYKFFLLIADVTKLSRLSRPLDSAEVTKWRSLDCELSRWSHLICSADMSLALCYLALQILLQKVNPNITSSQRVQRVQSCLAGGLHRVPALEIDIYPPIYLLWPVAILGAVAVRLEEREVVRDVIASISAAKLGGHAAWVQKRLDRIWTAVSPAPEEPQVSLIGLQILLDQGCFQPQKLSMRTRP</sequence>
<feature type="domain" description="Zn(2)-C6 fungal-type" evidence="6">
    <location>
        <begin position="14"/>
        <end position="39"/>
    </location>
</feature>
<reference evidence="7" key="1">
    <citation type="submission" date="2016-12" db="EMBL/GenBank/DDBJ databases">
        <title>The genomes of Aspergillus section Nigri reveals drivers in fungal speciation.</title>
        <authorList>
            <consortium name="DOE Joint Genome Institute"/>
            <person name="Vesth T.C."/>
            <person name="Nybo J."/>
            <person name="Theobald S."/>
            <person name="Brandl J."/>
            <person name="Frisvad J.C."/>
            <person name="Nielsen K.F."/>
            <person name="Lyhne E.K."/>
            <person name="Kogle M.E."/>
            <person name="Kuo A."/>
            <person name="Riley R."/>
            <person name="Clum A."/>
            <person name="Nolan M."/>
            <person name="Lipzen A."/>
            <person name="Salamov A."/>
            <person name="Henrissat B."/>
            <person name="Wiebenga A."/>
            <person name="De Vries R.P."/>
            <person name="Grigoriev I.V."/>
            <person name="Mortensen U.H."/>
            <person name="Andersen M.R."/>
            <person name="Baker S.E."/>
        </authorList>
    </citation>
    <scope>NUCLEOTIDE SEQUENCE [LARGE SCALE GENOMIC DNA]</scope>
    <source>
        <strain evidence="7">CBS 113365</strain>
    </source>
</reference>
<keyword evidence="2" id="KW-0805">Transcription regulation</keyword>
<dbReference type="Pfam" id="PF00172">
    <property type="entry name" value="Zn_clus"/>
    <property type="match status" value="1"/>
</dbReference>
<evidence type="ECO:0000313" key="7">
    <source>
        <dbReference type="EMBL" id="PYH69464.1"/>
    </source>
</evidence>
<dbReference type="Proteomes" id="UP000248405">
    <property type="component" value="Unassembled WGS sequence"/>
</dbReference>
<evidence type="ECO:0000256" key="5">
    <source>
        <dbReference type="ARBA" id="ARBA00023242"/>
    </source>
</evidence>
<dbReference type="PANTHER" id="PTHR37534:SF46">
    <property type="entry name" value="ZN(II)2CYS6 TRANSCRIPTION FACTOR (EUROFUNG)"/>
    <property type="match status" value="1"/>
</dbReference>
<dbReference type="AlphaFoldDB" id="A0A319BC09"/>
<evidence type="ECO:0000313" key="8">
    <source>
        <dbReference type="Proteomes" id="UP000248405"/>
    </source>
</evidence>
<evidence type="ECO:0000256" key="1">
    <source>
        <dbReference type="ARBA" id="ARBA00004123"/>
    </source>
</evidence>
<dbReference type="EMBL" id="KZ821623">
    <property type="protein sequence ID" value="PYH69464.1"/>
    <property type="molecule type" value="Genomic_DNA"/>
</dbReference>
<dbReference type="InterPro" id="IPR036864">
    <property type="entry name" value="Zn2-C6_fun-type_DNA-bd_sf"/>
</dbReference>